<keyword evidence="2" id="KW-1185">Reference proteome</keyword>
<protein>
    <recommendedName>
        <fullName evidence="3">SUKH-4 immunity protein of toxin-antitoxin system</fullName>
    </recommendedName>
</protein>
<comment type="caution">
    <text evidence="1">The sequence shown here is derived from an EMBL/GenBank/DDBJ whole genome shotgun (WGS) entry which is preliminary data.</text>
</comment>
<proteinExistence type="predicted"/>
<dbReference type="RefSeq" id="WP_146201788.1">
    <property type="nucleotide sequence ID" value="NZ_QGDO01000020.1"/>
</dbReference>
<evidence type="ECO:0008006" key="3">
    <source>
        <dbReference type="Google" id="ProtNLM"/>
    </source>
</evidence>
<evidence type="ECO:0000313" key="1">
    <source>
        <dbReference type="EMBL" id="PWJ32683.1"/>
    </source>
</evidence>
<name>A0A315YUX3_SEDFL</name>
<sequence>MISHIKSDKSSDQLIRELMDLNIEVGMVEFTDKEDLLRLPSSFEKIGNFELDILAIDIDSELVVMIDHDKPDFIMGKVAQNITQFVEALKLIEAFFEMSMEDDELYADEEAMRKVTSKSSSIAGDQDYLWFYDMMLGI</sequence>
<evidence type="ECO:0000313" key="2">
    <source>
        <dbReference type="Proteomes" id="UP000245535"/>
    </source>
</evidence>
<dbReference type="Proteomes" id="UP000245535">
    <property type="component" value="Unassembled WGS sequence"/>
</dbReference>
<accession>A0A315YUX3</accession>
<dbReference type="AlphaFoldDB" id="A0A315YUX3"/>
<gene>
    <name evidence="1" type="ORF">BC781_1201</name>
</gene>
<dbReference type="EMBL" id="QGDO01000020">
    <property type="protein sequence ID" value="PWJ32683.1"/>
    <property type="molecule type" value="Genomic_DNA"/>
</dbReference>
<organism evidence="1 2">
    <name type="scientific">Sediminitomix flava</name>
    <dbReference type="NCBI Taxonomy" id="379075"/>
    <lineage>
        <taxon>Bacteria</taxon>
        <taxon>Pseudomonadati</taxon>
        <taxon>Bacteroidota</taxon>
        <taxon>Cytophagia</taxon>
        <taxon>Cytophagales</taxon>
        <taxon>Flammeovirgaceae</taxon>
        <taxon>Sediminitomix</taxon>
    </lineage>
</organism>
<dbReference type="OrthoDB" id="709269at2"/>
<reference evidence="1 2" key="1">
    <citation type="submission" date="2018-03" db="EMBL/GenBank/DDBJ databases">
        <title>Genomic Encyclopedia of Archaeal and Bacterial Type Strains, Phase II (KMG-II): from individual species to whole genera.</title>
        <authorList>
            <person name="Goeker M."/>
        </authorList>
    </citation>
    <scope>NUCLEOTIDE SEQUENCE [LARGE SCALE GENOMIC DNA]</scope>
    <source>
        <strain evidence="1 2">DSM 28229</strain>
    </source>
</reference>